<dbReference type="EMBL" id="CATNWA010019808">
    <property type="protein sequence ID" value="CAI9615127.1"/>
    <property type="molecule type" value="Genomic_DNA"/>
</dbReference>
<evidence type="ECO:0000313" key="2">
    <source>
        <dbReference type="Proteomes" id="UP001162483"/>
    </source>
</evidence>
<sequence>HFALHLFIFTKITAFSCCVYCGRLDIVNTGSWESGYSECRVLGDQM</sequence>
<proteinExistence type="predicted"/>
<accession>A0ABN9H394</accession>
<dbReference type="Proteomes" id="UP001162483">
    <property type="component" value="Unassembled WGS sequence"/>
</dbReference>
<protein>
    <submittedName>
        <fullName evidence="1">Uncharacterized protein</fullName>
    </submittedName>
</protein>
<feature type="non-terminal residue" evidence="1">
    <location>
        <position position="1"/>
    </location>
</feature>
<gene>
    <name evidence="1" type="ORF">SPARVUS_LOCUS15178541</name>
</gene>
<reference evidence="1" key="1">
    <citation type="submission" date="2023-05" db="EMBL/GenBank/DDBJ databases">
        <authorList>
            <person name="Stuckert A."/>
        </authorList>
    </citation>
    <scope>NUCLEOTIDE SEQUENCE</scope>
</reference>
<comment type="caution">
    <text evidence="1">The sequence shown here is derived from an EMBL/GenBank/DDBJ whole genome shotgun (WGS) entry which is preliminary data.</text>
</comment>
<organism evidence="1 2">
    <name type="scientific">Staurois parvus</name>
    <dbReference type="NCBI Taxonomy" id="386267"/>
    <lineage>
        <taxon>Eukaryota</taxon>
        <taxon>Metazoa</taxon>
        <taxon>Chordata</taxon>
        <taxon>Craniata</taxon>
        <taxon>Vertebrata</taxon>
        <taxon>Euteleostomi</taxon>
        <taxon>Amphibia</taxon>
        <taxon>Batrachia</taxon>
        <taxon>Anura</taxon>
        <taxon>Neobatrachia</taxon>
        <taxon>Ranoidea</taxon>
        <taxon>Ranidae</taxon>
        <taxon>Staurois</taxon>
    </lineage>
</organism>
<keyword evidence="2" id="KW-1185">Reference proteome</keyword>
<name>A0ABN9H394_9NEOB</name>
<evidence type="ECO:0000313" key="1">
    <source>
        <dbReference type="EMBL" id="CAI9615127.1"/>
    </source>
</evidence>